<evidence type="ECO:0000256" key="7">
    <source>
        <dbReference type="ARBA" id="ARBA00022989"/>
    </source>
</evidence>
<feature type="transmembrane region" description="Helical" evidence="11">
    <location>
        <begin position="275"/>
        <end position="303"/>
    </location>
</feature>
<dbReference type="GO" id="GO:0051301">
    <property type="term" value="P:cell division"/>
    <property type="evidence" value="ECO:0007669"/>
    <property type="project" value="UniProtKB-KW"/>
</dbReference>
<accession>A0A2M6WV02</accession>
<keyword evidence="7 11" id="KW-1133">Transmembrane helix</keyword>
<dbReference type="EMBL" id="PFAA01000038">
    <property type="protein sequence ID" value="PIT96639.1"/>
    <property type="molecule type" value="Genomic_DNA"/>
</dbReference>
<comment type="subcellular location">
    <subcellularLocation>
        <location evidence="1">Cell membrane</location>
        <topology evidence="1">Multi-pass membrane protein</topology>
    </subcellularLocation>
</comment>
<evidence type="ECO:0000259" key="12">
    <source>
        <dbReference type="Pfam" id="PF02687"/>
    </source>
</evidence>
<comment type="similarity">
    <text evidence="2 10">Belongs to the ABC-4 integral membrane protein family. FtsX subfamily.</text>
</comment>
<feature type="transmembrane region" description="Helical" evidence="11">
    <location>
        <begin position="184"/>
        <end position="212"/>
    </location>
</feature>
<proteinExistence type="inferred from homology"/>
<dbReference type="InterPro" id="IPR040690">
    <property type="entry name" value="FtsX_ECD"/>
</dbReference>
<sequence>MLWTDTKRIIKSGFVNFWRNGFVSFASVLVMTMTLFVLGLLIFVGATLKASLNQIKDKVDVNVYFVTNALEEDILELKKSLETLPEVAFVEYVSKEKALEQFKTRHKDDQLTLQALDELGENPLGANLNIKAKEISQYEGIVEFLKNESILSATDDIPIIDDVNPFKNKNAIDKLTKIIDSSKILGFIITTILVIASIIITFSTIKLAIYTARDEISVMKLVGASNSYIRGPFVFEGIMYGIISAIITLILFYPLTIWLGPITENFFGGMNLFDYYINTFSKIFIIILGVGILLGAVSSYLAVRKYLKNRE</sequence>
<dbReference type="AlphaFoldDB" id="A0A2M6WV02"/>
<organism evidence="14 15">
    <name type="scientific">Candidatus Campbellbacteria bacterium CG10_big_fil_rev_8_21_14_0_10_35_52</name>
    <dbReference type="NCBI Taxonomy" id="1974527"/>
    <lineage>
        <taxon>Bacteria</taxon>
        <taxon>Candidatus Campbelliibacteriota</taxon>
    </lineage>
</organism>
<evidence type="ECO:0000313" key="15">
    <source>
        <dbReference type="Proteomes" id="UP000230481"/>
    </source>
</evidence>
<feature type="transmembrane region" description="Helical" evidence="11">
    <location>
        <begin position="233"/>
        <end position="255"/>
    </location>
</feature>
<dbReference type="Pfam" id="PF02687">
    <property type="entry name" value="FtsX"/>
    <property type="match status" value="1"/>
</dbReference>
<dbReference type="Pfam" id="PF18075">
    <property type="entry name" value="FtsX_ECD"/>
    <property type="match status" value="1"/>
</dbReference>
<keyword evidence="6 11" id="KW-0812">Transmembrane</keyword>
<evidence type="ECO:0000256" key="9">
    <source>
        <dbReference type="ARBA" id="ARBA00023306"/>
    </source>
</evidence>
<name>A0A2M6WV02_9BACT</name>
<keyword evidence="8 10" id="KW-0472">Membrane</keyword>
<keyword evidence="9 10" id="KW-0131">Cell cycle</keyword>
<reference evidence="15" key="1">
    <citation type="submission" date="2017-09" db="EMBL/GenBank/DDBJ databases">
        <title>Depth-based differentiation of microbial function through sediment-hosted aquifers and enrichment of novel symbionts in the deep terrestrial subsurface.</title>
        <authorList>
            <person name="Probst A.J."/>
            <person name="Ladd B."/>
            <person name="Jarett J.K."/>
            <person name="Geller-Mcgrath D.E."/>
            <person name="Sieber C.M.K."/>
            <person name="Emerson J.B."/>
            <person name="Anantharaman K."/>
            <person name="Thomas B.C."/>
            <person name="Malmstrom R."/>
            <person name="Stieglmeier M."/>
            <person name="Klingl A."/>
            <person name="Woyke T."/>
            <person name="Ryan C.M."/>
            <person name="Banfield J.F."/>
        </authorList>
    </citation>
    <scope>NUCLEOTIDE SEQUENCE [LARGE SCALE GENOMIC DNA]</scope>
</reference>
<feature type="domain" description="FtsX extracellular" evidence="13">
    <location>
        <begin position="59"/>
        <end position="147"/>
    </location>
</feature>
<evidence type="ECO:0000256" key="1">
    <source>
        <dbReference type="ARBA" id="ARBA00004651"/>
    </source>
</evidence>
<evidence type="ECO:0000256" key="5">
    <source>
        <dbReference type="ARBA" id="ARBA00022618"/>
    </source>
</evidence>
<dbReference type="GO" id="GO:0005886">
    <property type="term" value="C:plasma membrane"/>
    <property type="evidence" value="ECO:0007669"/>
    <property type="project" value="UniProtKB-SubCell"/>
</dbReference>
<dbReference type="PIRSF" id="PIRSF003097">
    <property type="entry name" value="FtsX"/>
    <property type="match status" value="1"/>
</dbReference>
<gene>
    <name evidence="14" type="ORF">COT82_02080</name>
</gene>
<evidence type="ECO:0000259" key="13">
    <source>
        <dbReference type="Pfam" id="PF18075"/>
    </source>
</evidence>
<dbReference type="Proteomes" id="UP000230481">
    <property type="component" value="Unassembled WGS sequence"/>
</dbReference>
<evidence type="ECO:0000256" key="3">
    <source>
        <dbReference type="ARBA" id="ARBA00021907"/>
    </source>
</evidence>
<feature type="transmembrane region" description="Helical" evidence="11">
    <location>
        <begin position="21"/>
        <end position="46"/>
    </location>
</feature>
<protein>
    <recommendedName>
        <fullName evidence="3 10">Cell division protein FtsX</fullName>
    </recommendedName>
</protein>
<evidence type="ECO:0000256" key="11">
    <source>
        <dbReference type="SAM" id="Phobius"/>
    </source>
</evidence>
<keyword evidence="5 10" id="KW-0132">Cell division</keyword>
<evidence type="ECO:0000313" key="14">
    <source>
        <dbReference type="EMBL" id="PIT96639.1"/>
    </source>
</evidence>
<dbReference type="Gene3D" id="3.30.70.3040">
    <property type="match status" value="1"/>
</dbReference>
<dbReference type="PANTHER" id="PTHR47755">
    <property type="entry name" value="CELL DIVISION PROTEIN FTSX"/>
    <property type="match status" value="1"/>
</dbReference>
<evidence type="ECO:0000256" key="2">
    <source>
        <dbReference type="ARBA" id="ARBA00007379"/>
    </source>
</evidence>
<dbReference type="PANTHER" id="PTHR47755:SF1">
    <property type="entry name" value="CELL DIVISION PROTEIN FTSX"/>
    <property type="match status" value="1"/>
</dbReference>
<keyword evidence="4 10" id="KW-1003">Cell membrane</keyword>
<evidence type="ECO:0000256" key="8">
    <source>
        <dbReference type="ARBA" id="ARBA00023136"/>
    </source>
</evidence>
<dbReference type="InterPro" id="IPR004513">
    <property type="entry name" value="FtsX"/>
</dbReference>
<dbReference type="InterPro" id="IPR003838">
    <property type="entry name" value="ABC3_permease_C"/>
</dbReference>
<comment type="caution">
    <text evidence="14">The sequence shown here is derived from an EMBL/GenBank/DDBJ whole genome shotgun (WGS) entry which is preliminary data.</text>
</comment>
<feature type="domain" description="ABC3 transporter permease C-terminal" evidence="12">
    <location>
        <begin position="188"/>
        <end position="308"/>
    </location>
</feature>
<evidence type="ECO:0000256" key="10">
    <source>
        <dbReference type="PIRNR" id="PIRNR003097"/>
    </source>
</evidence>
<evidence type="ECO:0000256" key="4">
    <source>
        <dbReference type="ARBA" id="ARBA00022475"/>
    </source>
</evidence>
<evidence type="ECO:0000256" key="6">
    <source>
        <dbReference type="ARBA" id="ARBA00022692"/>
    </source>
</evidence>